<feature type="compositionally biased region" description="Polar residues" evidence="1">
    <location>
        <begin position="64"/>
        <end position="73"/>
    </location>
</feature>
<keyword evidence="2" id="KW-1185">Reference proteome</keyword>
<accession>A0A914CHN2</accession>
<sequence length="85" mass="9204">YFVGRILRCVIVDRCICLRRYHCHHRGATKSQAVLGPDESSRDYPTANDILGVNKGGKAEAGATDNTSASRQDGQGAEDVSHLSM</sequence>
<proteinExistence type="predicted"/>
<dbReference type="Proteomes" id="UP000887540">
    <property type="component" value="Unplaced"/>
</dbReference>
<dbReference type="WBParaSite" id="ACRNAN_scaffold10613.g12127.t1">
    <property type="protein sequence ID" value="ACRNAN_scaffold10613.g12127.t1"/>
    <property type="gene ID" value="ACRNAN_scaffold10613.g12127"/>
</dbReference>
<protein>
    <submittedName>
        <fullName evidence="3">Uncharacterized protein</fullName>
    </submittedName>
</protein>
<organism evidence="2 3">
    <name type="scientific">Acrobeloides nanus</name>
    <dbReference type="NCBI Taxonomy" id="290746"/>
    <lineage>
        <taxon>Eukaryota</taxon>
        <taxon>Metazoa</taxon>
        <taxon>Ecdysozoa</taxon>
        <taxon>Nematoda</taxon>
        <taxon>Chromadorea</taxon>
        <taxon>Rhabditida</taxon>
        <taxon>Tylenchina</taxon>
        <taxon>Cephalobomorpha</taxon>
        <taxon>Cephaloboidea</taxon>
        <taxon>Cephalobidae</taxon>
        <taxon>Acrobeloides</taxon>
    </lineage>
</organism>
<reference evidence="3" key="1">
    <citation type="submission" date="2022-11" db="UniProtKB">
        <authorList>
            <consortium name="WormBaseParasite"/>
        </authorList>
    </citation>
    <scope>IDENTIFICATION</scope>
</reference>
<name>A0A914CHN2_9BILA</name>
<evidence type="ECO:0000313" key="2">
    <source>
        <dbReference type="Proteomes" id="UP000887540"/>
    </source>
</evidence>
<evidence type="ECO:0000256" key="1">
    <source>
        <dbReference type="SAM" id="MobiDB-lite"/>
    </source>
</evidence>
<dbReference type="AlphaFoldDB" id="A0A914CHN2"/>
<evidence type="ECO:0000313" key="3">
    <source>
        <dbReference type="WBParaSite" id="ACRNAN_scaffold10613.g12127.t1"/>
    </source>
</evidence>
<feature type="region of interest" description="Disordered" evidence="1">
    <location>
        <begin position="29"/>
        <end position="85"/>
    </location>
</feature>